<organism evidence="3 4">
    <name type="scientific">Leadbettera azotonutricia (strain ATCC BAA-888 / DSM 13862 / ZAS-9)</name>
    <name type="common">Treponema azotonutricium</name>
    <dbReference type="NCBI Taxonomy" id="545695"/>
    <lineage>
        <taxon>Bacteria</taxon>
        <taxon>Pseudomonadati</taxon>
        <taxon>Spirochaetota</taxon>
        <taxon>Spirochaetia</taxon>
        <taxon>Spirochaetales</taxon>
        <taxon>Breznakiellaceae</taxon>
        <taxon>Leadbettera</taxon>
    </lineage>
</organism>
<proteinExistence type="predicted"/>
<feature type="compositionally biased region" description="Acidic residues" evidence="1">
    <location>
        <begin position="622"/>
        <end position="646"/>
    </location>
</feature>
<evidence type="ECO:0000313" key="3">
    <source>
        <dbReference type="EMBL" id="AEF83083.1"/>
    </source>
</evidence>
<evidence type="ECO:0000313" key="4">
    <source>
        <dbReference type="Proteomes" id="UP000009222"/>
    </source>
</evidence>
<dbReference type="HOGENOM" id="CLU_333970_0_0_12"/>
<dbReference type="Proteomes" id="UP000009222">
    <property type="component" value="Chromosome"/>
</dbReference>
<dbReference type="OrthoDB" id="363256at2"/>
<dbReference type="EMBL" id="CP001841">
    <property type="protein sequence ID" value="AEF83083.1"/>
    <property type="molecule type" value="Genomic_DNA"/>
</dbReference>
<dbReference type="eggNOG" id="COG3064">
    <property type="taxonomic scope" value="Bacteria"/>
</dbReference>
<dbReference type="InParanoid" id="F5YCG8"/>
<keyword evidence="2" id="KW-0472">Membrane</keyword>
<feature type="region of interest" description="Disordered" evidence="1">
    <location>
        <begin position="719"/>
        <end position="765"/>
    </location>
</feature>
<dbReference type="KEGG" id="taz:TREAZ_2842"/>
<keyword evidence="2" id="KW-0812">Transmembrane</keyword>
<evidence type="ECO:0000256" key="2">
    <source>
        <dbReference type="SAM" id="Phobius"/>
    </source>
</evidence>
<reference evidence="3 4" key="2">
    <citation type="journal article" date="2011" name="ISME J.">
        <title>RNA-seq reveals cooperative metabolic interactions between two termite-gut spirochete species in co-culture.</title>
        <authorList>
            <person name="Rosenthal A.Z."/>
            <person name="Matson E.G."/>
            <person name="Eldar A."/>
            <person name="Leadbetter J.R."/>
        </authorList>
    </citation>
    <scope>NUCLEOTIDE SEQUENCE [LARGE SCALE GENOMIC DNA]</scope>
    <source>
        <strain evidence="4">ATCC BAA-888 / DSM 13862 / ZAS-9</strain>
    </source>
</reference>
<reference evidence="4" key="1">
    <citation type="submission" date="2009-12" db="EMBL/GenBank/DDBJ databases">
        <title>Complete sequence of Treponema azotonutricium strain ZAS-9.</title>
        <authorList>
            <person name="Tetu S.G."/>
            <person name="Matson E."/>
            <person name="Ren Q."/>
            <person name="Seshadri R."/>
            <person name="Elbourne L."/>
            <person name="Hassan K.A."/>
            <person name="Durkin A."/>
            <person name="Radune D."/>
            <person name="Mohamoud Y."/>
            <person name="Shay R."/>
            <person name="Jin S."/>
            <person name="Zhang X."/>
            <person name="Lucey K."/>
            <person name="Ballor N.R."/>
            <person name="Ottesen E."/>
            <person name="Rosenthal R."/>
            <person name="Allen A."/>
            <person name="Leadbetter J.R."/>
            <person name="Paulsen I.T."/>
        </authorList>
    </citation>
    <scope>NUCLEOTIDE SEQUENCE [LARGE SCALE GENOMIC DNA]</scope>
    <source>
        <strain evidence="4">ATCC BAA-888 / DSM 13862 / ZAS-9</strain>
    </source>
</reference>
<feature type="compositionally biased region" description="Acidic residues" evidence="1">
    <location>
        <begin position="732"/>
        <end position="741"/>
    </location>
</feature>
<dbReference type="AlphaFoldDB" id="F5YCG8"/>
<feature type="region of interest" description="Disordered" evidence="1">
    <location>
        <begin position="460"/>
        <end position="580"/>
    </location>
</feature>
<protein>
    <submittedName>
        <fullName evidence="3">Uncharacterized protein</fullName>
    </submittedName>
</protein>
<gene>
    <name evidence="3" type="ordered locus">TREAZ_2842</name>
</gene>
<keyword evidence="2" id="KW-1133">Transmembrane helix</keyword>
<keyword evidence="4" id="KW-1185">Reference proteome</keyword>
<evidence type="ECO:0000256" key="1">
    <source>
        <dbReference type="SAM" id="MobiDB-lite"/>
    </source>
</evidence>
<sequence>MTVSQKAALSLLISVVLFAGFTVLAYTGLFDLVEAKFYNPSIASSLAKEVSKDADSIGGFLTELEGRFQDSLQDAAIKRSFLPNQSAEDIFERSRIYGVLLESLGGLQWVRFVDVGGIRLHYSTWQPDILRQDRLSTAYRNYSDDTGNIPYESIAQADRGKPRLIPDETGNRILFSLPFYDSFDVFRGTALFSLSIRAVGERLISEGRIKVGENISVITSPAGIVTGAPVSAEGALIPRISSIWNEGLLNLTALDSSGSASSLALISAKTSQGIFAGRLVDEGLFAFPQMMKMILLASFFLTVYLTVFLLFNLRQDPLTIVQNRLKQLQISLIEQYYDRKSDMDWGHWTRELEQRRDEIRSELKRGLGPTKDKDDIDSLIDKSWDELLGVIGGRKETSIDEAKLQTILNKILAAPTAAVPPASAALSAPAAATGIPVEAPAEEVEELTEAEPAEEVEELAEAEPAEEVEELTEAEPAEEVEELTEAEPAEEVEELTEAEPVEEVEELAEAEPVEEVEELAEAEPLEEVEELTEAEPVEEVEELTEAEPAEEVEELPEVGEGLPTETAGKPANADFEAPTQPPTNVKLVFGEDDIPYIVESSGLELVDEDIDKVIEAMRPESDEPAELEELEELEEGESGIAEEGEASADSKKTPRMSEMDLADLASKIEFSTLPDTDEEEALLEKELEIVSPFETMLSGFDDKAETTLDEEPVLEEAVEEAKLPVEIPAEPPAEEPSELESPDEKKNPLKNLADAEAPGSGPNTKLEAFTVNSGMSVIYKPFFLEEYGDPEELEAMPGEDDIEEIASKPDTADDDAIIEEREGVHYVNKAILDSGTKEQLNEDFKNLVDSIIQLK</sequence>
<dbReference type="RefSeq" id="WP_015712696.1">
    <property type="nucleotide sequence ID" value="NC_015577.1"/>
</dbReference>
<accession>F5YCG8</accession>
<feature type="region of interest" description="Disordered" evidence="1">
    <location>
        <begin position="618"/>
        <end position="655"/>
    </location>
</feature>
<name>F5YCG8_LEAAZ</name>
<dbReference type="STRING" id="545695.TREAZ_2842"/>
<feature type="compositionally biased region" description="Acidic residues" evidence="1">
    <location>
        <begin position="460"/>
        <end position="557"/>
    </location>
</feature>
<feature type="transmembrane region" description="Helical" evidence="2">
    <location>
        <begin position="293"/>
        <end position="313"/>
    </location>
</feature>